<evidence type="ECO:0000313" key="2">
    <source>
        <dbReference type="EMBL" id="KAH3877949.1"/>
    </source>
</evidence>
<comment type="caution">
    <text evidence="2">The sequence shown here is derived from an EMBL/GenBank/DDBJ whole genome shotgun (WGS) entry which is preliminary data.</text>
</comment>
<dbReference type="SMART" id="SM00248">
    <property type="entry name" value="ANK"/>
    <property type="match status" value="5"/>
</dbReference>
<dbReference type="PANTHER" id="PTHR46224:SF64">
    <property type="entry name" value="IQ MOTIF AND ANKYRIN REPEAT DOMAIN-CONTAINING PROTEIN 1"/>
    <property type="match status" value="1"/>
</dbReference>
<keyword evidence="3" id="KW-1185">Reference proteome</keyword>
<dbReference type="PANTHER" id="PTHR46224">
    <property type="entry name" value="ANKYRIN REPEAT FAMILY PROTEIN"/>
    <property type="match status" value="1"/>
</dbReference>
<sequence length="477" mass="53571">MTFESETPLLLAAMAGHGICIEALLKAGADPYKGTHESYTPLWAACKCSLDCVKLLVNGGADVNCQTAMKETGLHVAAHYGKAEIVAYLIEKGANIEITDENGLTPLFVAANFGQSDCLILLLEKAKSKGDLFLKKYIHHTADDGCPPLYIAAQEGSVDCVQALLDHGANPNMPLLTDLCGDGKVLPVYPFQVAIVMFRNEECARVLGCASDLSVYEWEKYSKNINIPSQYEYNPVMWVNNPIFFEYHPVVAALWTHKVQPMQILIDLKHPKMFQGIPPELWKKTEFEPAAIMAINGMSSCVLRMKYLSQACGDTSDNLKFIVLLCRLVKMNLENGCFYSDGNPWRWEWSIPDFKQQDRLASKLCALTKYKQLSLFYPDLCDLQQLNLCSEEIALKDNLKRMKHITTYKQPMNVNRIAGLTEEFFNETFGSLHCPNVMTLDHYARKTVILTMIRSGKYTPSGIQQRLAFSSSIYQNI</sequence>
<dbReference type="InterPro" id="IPR036770">
    <property type="entry name" value="Ankyrin_rpt-contain_sf"/>
</dbReference>
<keyword evidence="1" id="KW-0040">ANK repeat</keyword>
<dbReference type="EMBL" id="JAIWYP010000001">
    <property type="protein sequence ID" value="KAH3877949.1"/>
    <property type="molecule type" value="Genomic_DNA"/>
</dbReference>
<accession>A0A9D4RR70</accession>
<dbReference type="InterPro" id="IPR002110">
    <property type="entry name" value="Ankyrin_rpt"/>
</dbReference>
<feature type="repeat" description="ANK" evidence="1">
    <location>
        <begin position="69"/>
        <end position="101"/>
    </location>
</feature>
<dbReference type="InterPro" id="IPR051616">
    <property type="entry name" value="Cul2-RING_E3_ligase_SR"/>
</dbReference>
<evidence type="ECO:0000313" key="3">
    <source>
        <dbReference type="Proteomes" id="UP000828390"/>
    </source>
</evidence>
<name>A0A9D4RR70_DREPO</name>
<dbReference type="Proteomes" id="UP000828390">
    <property type="component" value="Unassembled WGS sequence"/>
</dbReference>
<reference evidence="2" key="2">
    <citation type="submission" date="2020-11" db="EMBL/GenBank/DDBJ databases">
        <authorList>
            <person name="McCartney M.A."/>
            <person name="Auch B."/>
            <person name="Kono T."/>
            <person name="Mallez S."/>
            <person name="Becker A."/>
            <person name="Gohl D.M."/>
            <person name="Silverstein K.A.T."/>
            <person name="Koren S."/>
            <person name="Bechman K.B."/>
            <person name="Herman A."/>
            <person name="Abrahante J.E."/>
            <person name="Garbe J."/>
        </authorList>
    </citation>
    <scope>NUCLEOTIDE SEQUENCE</scope>
    <source>
        <strain evidence="2">Duluth1</strain>
        <tissue evidence="2">Whole animal</tissue>
    </source>
</reference>
<evidence type="ECO:0000256" key="1">
    <source>
        <dbReference type="PROSITE-ProRule" id="PRU00023"/>
    </source>
</evidence>
<proteinExistence type="predicted"/>
<gene>
    <name evidence="2" type="ORF">DPMN_001829</name>
</gene>
<dbReference type="PROSITE" id="PS50088">
    <property type="entry name" value="ANK_REPEAT"/>
    <property type="match status" value="3"/>
</dbReference>
<dbReference type="Pfam" id="PF12796">
    <property type="entry name" value="Ank_2"/>
    <property type="match status" value="2"/>
</dbReference>
<feature type="repeat" description="ANK" evidence="1">
    <location>
        <begin position="4"/>
        <end position="30"/>
    </location>
</feature>
<organism evidence="2 3">
    <name type="scientific">Dreissena polymorpha</name>
    <name type="common">Zebra mussel</name>
    <name type="synonym">Mytilus polymorpha</name>
    <dbReference type="NCBI Taxonomy" id="45954"/>
    <lineage>
        <taxon>Eukaryota</taxon>
        <taxon>Metazoa</taxon>
        <taxon>Spiralia</taxon>
        <taxon>Lophotrochozoa</taxon>
        <taxon>Mollusca</taxon>
        <taxon>Bivalvia</taxon>
        <taxon>Autobranchia</taxon>
        <taxon>Heteroconchia</taxon>
        <taxon>Euheterodonta</taxon>
        <taxon>Imparidentia</taxon>
        <taxon>Neoheterodontei</taxon>
        <taxon>Myida</taxon>
        <taxon>Dreissenoidea</taxon>
        <taxon>Dreissenidae</taxon>
        <taxon>Dreissena</taxon>
    </lineage>
</organism>
<dbReference type="PROSITE" id="PS50297">
    <property type="entry name" value="ANK_REP_REGION"/>
    <property type="match status" value="3"/>
</dbReference>
<dbReference type="AlphaFoldDB" id="A0A9D4RR70"/>
<dbReference type="Gene3D" id="1.25.40.20">
    <property type="entry name" value="Ankyrin repeat-containing domain"/>
    <property type="match status" value="1"/>
</dbReference>
<protein>
    <submittedName>
        <fullName evidence="2">Uncharacterized protein</fullName>
    </submittedName>
</protein>
<dbReference type="SUPFAM" id="SSF48403">
    <property type="entry name" value="Ankyrin repeat"/>
    <property type="match status" value="1"/>
</dbReference>
<feature type="repeat" description="ANK" evidence="1">
    <location>
        <begin position="144"/>
        <end position="172"/>
    </location>
</feature>
<reference evidence="2" key="1">
    <citation type="journal article" date="2019" name="bioRxiv">
        <title>The Genome of the Zebra Mussel, Dreissena polymorpha: A Resource for Invasive Species Research.</title>
        <authorList>
            <person name="McCartney M.A."/>
            <person name="Auch B."/>
            <person name="Kono T."/>
            <person name="Mallez S."/>
            <person name="Zhang Y."/>
            <person name="Obille A."/>
            <person name="Becker A."/>
            <person name="Abrahante J.E."/>
            <person name="Garbe J."/>
            <person name="Badalamenti J.P."/>
            <person name="Herman A."/>
            <person name="Mangelson H."/>
            <person name="Liachko I."/>
            <person name="Sullivan S."/>
            <person name="Sone E.D."/>
            <person name="Koren S."/>
            <person name="Silverstein K.A.T."/>
            <person name="Beckman K.B."/>
            <person name="Gohl D.M."/>
        </authorList>
    </citation>
    <scope>NUCLEOTIDE SEQUENCE</scope>
    <source>
        <strain evidence="2">Duluth1</strain>
        <tissue evidence="2">Whole animal</tissue>
    </source>
</reference>